<comment type="catalytic activity">
    <reaction evidence="5">
        <text>(6S)-5-formyl-5,6,7,8-tetrahydrofolate + ATP = (6R)-5,10-methenyltetrahydrofolate + ADP + phosphate</text>
        <dbReference type="Rhea" id="RHEA:10488"/>
        <dbReference type="ChEBI" id="CHEBI:30616"/>
        <dbReference type="ChEBI" id="CHEBI:43474"/>
        <dbReference type="ChEBI" id="CHEBI:57455"/>
        <dbReference type="ChEBI" id="CHEBI:57457"/>
        <dbReference type="ChEBI" id="CHEBI:456216"/>
        <dbReference type="EC" id="6.3.3.2"/>
    </reaction>
</comment>
<dbReference type="Gene3D" id="3.40.50.10420">
    <property type="entry name" value="NagB/RpiA/CoA transferase-like"/>
    <property type="match status" value="1"/>
</dbReference>
<evidence type="ECO:0000313" key="7">
    <source>
        <dbReference type="Proteomes" id="UP000031572"/>
    </source>
</evidence>
<evidence type="ECO:0000256" key="3">
    <source>
        <dbReference type="ARBA" id="ARBA00022840"/>
    </source>
</evidence>
<dbReference type="RefSeq" id="WP_040041576.1">
    <property type="nucleotide sequence ID" value="NZ_JWJG01000028.1"/>
</dbReference>
<reference evidence="6 7" key="1">
    <citation type="submission" date="2014-12" db="EMBL/GenBank/DDBJ databases">
        <title>Denitrispirillum autotrophicum gen. nov., sp. nov., Denitrifying, Facultatively Autotrophic Bacteria Isolated from Rice Paddy Soil.</title>
        <authorList>
            <person name="Ishii S."/>
            <person name="Ashida N."/>
            <person name="Ohno H."/>
            <person name="Otsuka S."/>
            <person name="Yokota A."/>
            <person name="Senoo K."/>
        </authorList>
    </citation>
    <scope>NUCLEOTIDE SEQUENCE [LARGE SCALE GENOMIC DNA]</scope>
    <source>
        <strain evidence="6 7">TSA66</strain>
    </source>
</reference>
<dbReference type="GO" id="GO:0030272">
    <property type="term" value="F:5-formyltetrahydrofolate cyclo-ligase activity"/>
    <property type="evidence" value="ECO:0007669"/>
    <property type="project" value="UniProtKB-EC"/>
</dbReference>
<dbReference type="GO" id="GO:0005524">
    <property type="term" value="F:ATP binding"/>
    <property type="evidence" value="ECO:0007669"/>
    <property type="project" value="UniProtKB-KW"/>
</dbReference>
<proteinExistence type="inferred from homology"/>
<dbReference type="InterPro" id="IPR024185">
    <property type="entry name" value="FTHF_cligase-like_sf"/>
</dbReference>
<protein>
    <recommendedName>
        <fullName evidence="5">5-formyltetrahydrofolate cyclo-ligase</fullName>
        <ecNumber evidence="5">6.3.3.2</ecNumber>
    </recommendedName>
</protein>
<dbReference type="NCBIfam" id="TIGR02727">
    <property type="entry name" value="MTHFS_bact"/>
    <property type="match status" value="1"/>
</dbReference>
<keyword evidence="5" id="KW-0460">Magnesium</keyword>
<evidence type="ECO:0000256" key="5">
    <source>
        <dbReference type="RuleBase" id="RU361279"/>
    </source>
</evidence>
<dbReference type="PIRSF" id="PIRSF006806">
    <property type="entry name" value="FTHF_cligase"/>
    <property type="match status" value="1"/>
</dbReference>
<dbReference type="InterPro" id="IPR037171">
    <property type="entry name" value="NagB/RpiA_transferase-like"/>
</dbReference>
<keyword evidence="5" id="KW-0479">Metal-binding</keyword>
<dbReference type="EC" id="6.3.3.2" evidence="5"/>
<dbReference type="GO" id="GO:0009396">
    <property type="term" value="P:folic acid-containing compound biosynthetic process"/>
    <property type="evidence" value="ECO:0007669"/>
    <property type="project" value="TreeGrafter"/>
</dbReference>
<evidence type="ECO:0000256" key="1">
    <source>
        <dbReference type="ARBA" id="ARBA00010638"/>
    </source>
</evidence>
<dbReference type="PANTHER" id="PTHR23407">
    <property type="entry name" value="ATPASE INHIBITOR/5-FORMYLTETRAHYDROFOLATE CYCLO-LIGASE"/>
    <property type="match status" value="1"/>
</dbReference>
<dbReference type="Proteomes" id="UP000031572">
    <property type="component" value="Unassembled WGS sequence"/>
</dbReference>
<dbReference type="EMBL" id="JWJG01000028">
    <property type="protein sequence ID" value="KIF82945.1"/>
    <property type="molecule type" value="Genomic_DNA"/>
</dbReference>
<comment type="similarity">
    <text evidence="1 5">Belongs to the 5-formyltetrahydrofolate cyclo-ligase family.</text>
</comment>
<keyword evidence="2 4" id="KW-0547">Nucleotide-binding</keyword>
<keyword evidence="6" id="KW-0436">Ligase</keyword>
<comment type="cofactor">
    <cofactor evidence="5">
        <name>Mg(2+)</name>
        <dbReference type="ChEBI" id="CHEBI:18420"/>
    </cofactor>
</comment>
<feature type="binding site" evidence="4">
    <location>
        <position position="59"/>
    </location>
    <ligand>
        <name>substrate</name>
    </ligand>
</feature>
<sequence length="192" mass="21140">MLNNTLDKAALRRVLLANRQAITAEVRQQWDAAIGARVLAWWNANPVRCLGVYWPIRNEPDLRELYQALVRQGVQLALPAVTARDAPLSFIGWQPGEVLVKDAFGAMVPQDAASEVKPDTLLIPCVGFNSDRFRLGYGGGFYDRTLAAAPRPLAAGVAYECCRAEFDADTFDIALDVMITEQSPLEDTPQHA</sequence>
<dbReference type="AlphaFoldDB" id="A0A0C2BNW9"/>
<evidence type="ECO:0000256" key="4">
    <source>
        <dbReference type="PIRSR" id="PIRSR006806-1"/>
    </source>
</evidence>
<evidence type="ECO:0000256" key="2">
    <source>
        <dbReference type="ARBA" id="ARBA00022741"/>
    </source>
</evidence>
<feature type="binding site" evidence="4">
    <location>
        <begin position="8"/>
        <end position="12"/>
    </location>
    <ligand>
        <name>ATP</name>
        <dbReference type="ChEBI" id="CHEBI:30616"/>
    </ligand>
</feature>
<dbReference type="PANTHER" id="PTHR23407:SF1">
    <property type="entry name" value="5-FORMYLTETRAHYDROFOLATE CYCLO-LIGASE"/>
    <property type="match status" value="1"/>
</dbReference>
<dbReference type="GO" id="GO:0046872">
    <property type="term" value="F:metal ion binding"/>
    <property type="evidence" value="ECO:0007669"/>
    <property type="project" value="UniProtKB-KW"/>
</dbReference>
<feature type="binding site" evidence="4">
    <location>
        <begin position="134"/>
        <end position="142"/>
    </location>
    <ligand>
        <name>ATP</name>
        <dbReference type="ChEBI" id="CHEBI:30616"/>
    </ligand>
</feature>
<organism evidence="6 7">
    <name type="scientific">Noviherbaspirillum autotrophicum</name>
    <dbReference type="NCBI Taxonomy" id="709839"/>
    <lineage>
        <taxon>Bacteria</taxon>
        <taxon>Pseudomonadati</taxon>
        <taxon>Pseudomonadota</taxon>
        <taxon>Betaproteobacteria</taxon>
        <taxon>Burkholderiales</taxon>
        <taxon>Oxalobacteraceae</taxon>
        <taxon>Noviherbaspirillum</taxon>
    </lineage>
</organism>
<evidence type="ECO:0000313" key="6">
    <source>
        <dbReference type="EMBL" id="KIF82945.1"/>
    </source>
</evidence>
<dbReference type="SUPFAM" id="SSF100950">
    <property type="entry name" value="NagB/RpiA/CoA transferase-like"/>
    <property type="match status" value="1"/>
</dbReference>
<gene>
    <name evidence="6" type="ORF">TSA66_22360</name>
</gene>
<dbReference type="GO" id="GO:0035999">
    <property type="term" value="P:tetrahydrofolate interconversion"/>
    <property type="evidence" value="ECO:0007669"/>
    <property type="project" value="TreeGrafter"/>
</dbReference>
<accession>A0A0C2BNW9</accession>
<dbReference type="OrthoDB" id="9801938at2"/>
<dbReference type="STRING" id="709839.TSA66_22360"/>
<comment type="caution">
    <text evidence="6">The sequence shown here is derived from an EMBL/GenBank/DDBJ whole genome shotgun (WGS) entry which is preliminary data.</text>
</comment>
<keyword evidence="3 4" id="KW-0067">ATP-binding</keyword>
<keyword evidence="7" id="KW-1185">Reference proteome</keyword>
<dbReference type="InterPro" id="IPR002698">
    <property type="entry name" value="FTHF_cligase"/>
</dbReference>
<name>A0A0C2BNW9_9BURK</name>
<dbReference type="Pfam" id="PF01812">
    <property type="entry name" value="5-FTHF_cyc-lig"/>
    <property type="match status" value="1"/>
</dbReference>